<dbReference type="EC" id="3.5.4.33" evidence="8"/>
<feature type="binding site" evidence="8">
    <location>
        <position position="85"/>
    </location>
    <ligand>
        <name>Zn(2+)</name>
        <dbReference type="ChEBI" id="CHEBI:29105"/>
        <note>catalytic</note>
    </ligand>
</feature>
<name>A0A2P5T0Z9_9GAMM</name>
<evidence type="ECO:0000256" key="2">
    <source>
        <dbReference type="ARBA" id="ARBA00011738"/>
    </source>
</evidence>
<proteinExistence type="inferred from homology"/>
<dbReference type="GO" id="GO:0052717">
    <property type="term" value="F:tRNA-specific adenosine-34 deaminase activity"/>
    <property type="evidence" value="ECO:0007669"/>
    <property type="project" value="UniProtKB-UniRule"/>
</dbReference>
<keyword evidence="5 8" id="KW-0378">Hydrolase</keyword>
<evidence type="ECO:0000256" key="6">
    <source>
        <dbReference type="ARBA" id="ARBA00022833"/>
    </source>
</evidence>
<dbReference type="SUPFAM" id="SSF53927">
    <property type="entry name" value="Cytidine deaminase-like"/>
    <property type="match status" value="1"/>
</dbReference>
<evidence type="ECO:0000313" key="11">
    <source>
        <dbReference type="Proteomes" id="UP000296153"/>
    </source>
</evidence>
<dbReference type="OrthoDB" id="9802676at2"/>
<dbReference type="RefSeq" id="WP_136130879.1">
    <property type="nucleotide sequence ID" value="NZ_PDKT01000001.1"/>
</dbReference>
<dbReference type="NCBIfam" id="NF008113">
    <property type="entry name" value="PRK10860.1"/>
    <property type="match status" value="1"/>
</dbReference>
<dbReference type="PANTHER" id="PTHR11079:SF202">
    <property type="entry name" value="TRNA-SPECIFIC ADENOSINE DEAMINASE"/>
    <property type="match status" value="1"/>
</dbReference>
<dbReference type="FunFam" id="3.40.140.10:FF:000005">
    <property type="entry name" value="tRNA-specific adenosine deaminase"/>
    <property type="match status" value="1"/>
</dbReference>
<feature type="binding site" evidence="8">
    <location>
        <position position="88"/>
    </location>
    <ligand>
        <name>Zn(2+)</name>
        <dbReference type="ChEBI" id="CHEBI:29105"/>
        <note>catalytic</note>
    </ligand>
</feature>
<evidence type="ECO:0000313" key="10">
    <source>
        <dbReference type="EMBL" id="PPI88269.1"/>
    </source>
</evidence>
<dbReference type="AlphaFoldDB" id="A0A2P5T0Z9"/>
<evidence type="ECO:0000256" key="5">
    <source>
        <dbReference type="ARBA" id="ARBA00022801"/>
    </source>
</evidence>
<dbReference type="PROSITE" id="PS51747">
    <property type="entry name" value="CYT_DCMP_DEAMINASES_2"/>
    <property type="match status" value="1"/>
</dbReference>
<evidence type="ECO:0000256" key="8">
    <source>
        <dbReference type="HAMAP-Rule" id="MF_00972"/>
    </source>
</evidence>
<keyword evidence="4 8" id="KW-0479">Metal-binding</keyword>
<gene>
    <name evidence="8" type="primary">tadA</name>
    <name evidence="10" type="ORF">CRV12_01415</name>
</gene>
<evidence type="ECO:0000256" key="1">
    <source>
        <dbReference type="ARBA" id="ARBA00010669"/>
    </source>
</evidence>
<evidence type="ECO:0000256" key="7">
    <source>
        <dbReference type="ARBA" id="ARBA00048045"/>
    </source>
</evidence>
<dbReference type="CDD" id="cd01285">
    <property type="entry name" value="nucleoside_deaminase"/>
    <property type="match status" value="1"/>
</dbReference>
<dbReference type="EMBL" id="PDKT01000001">
    <property type="protein sequence ID" value="PPI88269.1"/>
    <property type="molecule type" value="Genomic_DNA"/>
</dbReference>
<evidence type="ECO:0000256" key="3">
    <source>
        <dbReference type="ARBA" id="ARBA00022694"/>
    </source>
</evidence>
<dbReference type="InterPro" id="IPR002125">
    <property type="entry name" value="CMP_dCMP_dom"/>
</dbReference>
<feature type="domain" description="CMP/dCMP-type deaminase" evidence="9">
    <location>
        <begin position="4"/>
        <end position="113"/>
    </location>
</feature>
<dbReference type="InterPro" id="IPR016193">
    <property type="entry name" value="Cytidine_deaminase-like"/>
</dbReference>
<feature type="active site" description="Proton donor" evidence="8">
    <location>
        <position position="57"/>
    </location>
</feature>
<dbReference type="InterPro" id="IPR016192">
    <property type="entry name" value="APOBEC/CMP_deaminase_Zn-bd"/>
</dbReference>
<organism evidence="10 11">
    <name type="scientific">Candidatus Pantoea edessiphila</name>
    <dbReference type="NCBI Taxonomy" id="2044610"/>
    <lineage>
        <taxon>Bacteria</taxon>
        <taxon>Pseudomonadati</taxon>
        <taxon>Pseudomonadota</taxon>
        <taxon>Gammaproteobacteria</taxon>
        <taxon>Enterobacterales</taxon>
        <taxon>Erwiniaceae</taxon>
        <taxon>Pantoea</taxon>
    </lineage>
</organism>
<dbReference type="Proteomes" id="UP000296153">
    <property type="component" value="Unassembled WGS sequence"/>
</dbReference>
<evidence type="ECO:0000259" key="9">
    <source>
        <dbReference type="PROSITE" id="PS51747"/>
    </source>
</evidence>
<comment type="function">
    <text evidence="8">Catalyzes the deamination of adenosine to inosine at the wobble position 34 of tRNA(Arg2).</text>
</comment>
<comment type="catalytic activity">
    <reaction evidence="7 8">
        <text>adenosine(34) in tRNA + H2O + H(+) = inosine(34) in tRNA + NH4(+)</text>
        <dbReference type="Rhea" id="RHEA:43168"/>
        <dbReference type="Rhea" id="RHEA-COMP:10373"/>
        <dbReference type="Rhea" id="RHEA-COMP:10374"/>
        <dbReference type="ChEBI" id="CHEBI:15377"/>
        <dbReference type="ChEBI" id="CHEBI:15378"/>
        <dbReference type="ChEBI" id="CHEBI:28938"/>
        <dbReference type="ChEBI" id="CHEBI:74411"/>
        <dbReference type="ChEBI" id="CHEBI:82852"/>
        <dbReference type="EC" id="3.5.4.33"/>
    </reaction>
</comment>
<accession>A0A2P5T0Z9</accession>
<dbReference type="Gene3D" id="3.40.140.10">
    <property type="entry name" value="Cytidine Deaminase, domain 2"/>
    <property type="match status" value="1"/>
</dbReference>
<keyword evidence="6 8" id="KW-0862">Zinc</keyword>
<evidence type="ECO:0000256" key="4">
    <source>
        <dbReference type="ARBA" id="ARBA00022723"/>
    </source>
</evidence>
<comment type="similarity">
    <text evidence="1">Belongs to the cytidine and deoxycytidylate deaminase family. ADAT2 subfamily.</text>
</comment>
<dbReference type="PANTHER" id="PTHR11079">
    <property type="entry name" value="CYTOSINE DEAMINASE FAMILY MEMBER"/>
    <property type="match status" value="1"/>
</dbReference>
<sequence>MSEIKDEYWMQYAIEMANIASAEGEVPVGAILVKDAKVIGKGWNRSISQHDPSAHAEILAIRDGGRALKNYRLLDTTLYVTLEPCAMCAGAMVHSRIYRLVYGIYDMKNGAVESVMNVLSYSGINHKIKLTTGVLSTECLALLKNFFNVARKRNN</sequence>
<comment type="caution">
    <text evidence="10">The sequence shown here is derived from an EMBL/GenBank/DDBJ whole genome shotgun (WGS) entry which is preliminary data.</text>
</comment>
<dbReference type="GO" id="GO:0002100">
    <property type="term" value="P:tRNA wobble adenosine to inosine editing"/>
    <property type="evidence" value="ECO:0007669"/>
    <property type="project" value="UniProtKB-UniRule"/>
</dbReference>
<keyword evidence="3 8" id="KW-0819">tRNA processing</keyword>
<reference evidence="10 11" key="1">
    <citation type="journal article" date="2018" name="Genome Biol. Evol.">
        <title>Cladogenesis and Genomic Streamlining in Extracellular Endosymbionts of Tropical Stink Bugs.</title>
        <authorList>
            <person name="Otero-Bravo A."/>
            <person name="Goffredi S."/>
            <person name="Sabree Z.L."/>
        </authorList>
    </citation>
    <scope>NUCLEOTIDE SEQUENCE [LARGE SCALE GENOMIC DNA]</scope>
    <source>
        <strain evidence="10 11">SoEE</strain>
    </source>
</reference>
<comment type="subunit">
    <text evidence="2 8">Homodimer.</text>
</comment>
<dbReference type="PROSITE" id="PS00903">
    <property type="entry name" value="CYT_DCMP_DEAMINASES_1"/>
    <property type="match status" value="1"/>
</dbReference>
<dbReference type="HAMAP" id="MF_00972">
    <property type="entry name" value="tRNA_aden_deaminase"/>
    <property type="match status" value="1"/>
</dbReference>
<dbReference type="GO" id="GO:0008270">
    <property type="term" value="F:zinc ion binding"/>
    <property type="evidence" value="ECO:0007669"/>
    <property type="project" value="UniProtKB-UniRule"/>
</dbReference>
<comment type="cofactor">
    <cofactor evidence="8">
        <name>Zn(2+)</name>
        <dbReference type="ChEBI" id="CHEBI:29105"/>
    </cofactor>
    <text evidence="8">Binds 1 zinc ion per subunit.</text>
</comment>
<protein>
    <recommendedName>
        <fullName evidence="8">tRNA-specific adenosine deaminase</fullName>
        <ecNumber evidence="8">3.5.4.33</ecNumber>
    </recommendedName>
</protein>
<dbReference type="Pfam" id="PF00383">
    <property type="entry name" value="dCMP_cyt_deam_1"/>
    <property type="match status" value="1"/>
</dbReference>
<feature type="binding site" evidence="8">
    <location>
        <position position="55"/>
    </location>
    <ligand>
        <name>Zn(2+)</name>
        <dbReference type="ChEBI" id="CHEBI:29105"/>
        <note>catalytic</note>
    </ligand>
</feature>
<dbReference type="InterPro" id="IPR028883">
    <property type="entry name" value="tRNA_aden_deaminase"/>
</dbReference>